<dbReference type="PANTHER" id="PTHR15364:SF0">
    <property type="entry name" value="2'-DEOXYNUCLEOSIDE 5'-PHOSPHATE N-HYDROLASE 1"/>
    <property type="match status" value="1"/>
</dbReference>
<reference evidence="1 2" key="1">
    <citation type="journal article" date="2012" name="BMC Genomics">
        <title>Comparative genomics of the classical Bordetella subspecies: the evolution and exchange of virulence-associated diversity amongst closely related pathogens.</title>
        <authorList>
            <person name="Park J."/>
            <person name="Zhang Y."/>
            <person name="Buboltz A.M."/>
            <person name="Zhang X."/>
            <person name="Schuster S.C."/>
            <person name="Ahuja U."/>
            <person name="Liu M."/>
            <person name="Miller J.F."/>
            <person name="Sebaihia M."/>
            <person name="Bentley S.D."/>
            <person name="Parkhill J."/>
            <person name="Harvill E.T."/>
        </authorList>
    </citation>
    <scope>NUCLEOTIDE SEQUENCE [LARGE SCALE GENOMIC DNA]</scope>
    <source>
        <strain evidence="1 2">253</strain>
    </source>
</reference>
<dbReference type="AlphaFoldDB" id="A0A0C6PB77"/>
<dbReference type="PANTHER" id="PTHR15364">
    <property type="entry name" value="2'-DEOXYNUCLEOSIDE 5'-PHOSPHATE N-HYDROLASE 1"/>
    <property type="match status" value="1"/>
</dbReference>
<dbReference type="Proteomes" id="UP000007564">
    <property type="component" value="Chromosome"/>
</dbReference>
<dbReference type="OrthoDB" id="9795789at2"/>
<dbReference type="EMBL" id="HE965806">
    <property type="protein sequence ID" value="CCJ55367.1"/>
    <property type="molecule type" value="Genomic_DNA"/>
</dbReference>
<dbReference type="Gene3D" id="3.40.50.450">
    <property type="match status" value="1"/>
</dbReference>
<evidence type="ECO:0000313" key="2">
    <source>
        <dbReference type="Proteomes" id="UP000007564"/>
    </source>
</evidence>
<gene>
    <name evidence="1" type="ORF">BN112_3453</name>
</gene>
<dbReference type="KEGG" id="bbh:BN112_3453"/>
<proteinExistence type="predicted"/>
<name>A0A0C6PB77_BORBO</name>
<dbReference type="HOGENOM" id="CLU_104078_0_0_4"/>
<organism evidence="1 2">
    <name type="scientific">Bordetella bronchiseptica 253</name>
    <dbReference type="NCBI Taxonomy" id="568707"/>
    <lineage>
        <taxon>Bacteria</taxon>
        <taxon>Pseudomonadati</taxon>
        <taxon>Pseudomonadota</taxon>
        <taxon>Betaproteobacteria</taxon>
        <taxon>Burkholderiales</taxon>
        <taxon>Alcaligenaceae</taxon>
        <taxon>Bordetella</taxon>
    </lineage>
</organism>
<dbReference type="GeneID" id="56476527"/>
<dbReference type="InterPro" id="IPR007710">
    <property type="entry name" value="Nucleoside_deoxyribTrfase"/>
</dbReference>
<accession>A0A0C6PB77</accession>
<evidence type="ECO:0000313" key="1">
    <source>
        <dbReference type="EMBL" id="CCJ55367.1"/>
    </source>
</evidence>
<protein>
    <submittedName>
        <fullName evidence="1">Conserved hypothetical</fullName>
    </submittedName>
</protein>
<dbReference type="Pfam" id="PF05014">
    <property type="entry name" value="Nuc_deoxyrib_tr"/>
    <property type="match status" value="1"/>
</dbReference>
<sequence length="171" mass="18433">MRRVYLAGFDVFRADALAHGERLKALCREYGFEGCYPLDNQAPGSLAGRALAEWILRQNLALIDRADLVMANLNPFRGYEPDSGTAFEVGYAVALGKPVWAYTAQAASLVEQLGARRAPHDPSRHVDAQGYTVEDFGLNLNLMLACTARVVAGDAVQCLAAMAAQARASTS</sequence>
<dbReference type="RefSeq" id="WP_003815996.1">
    <property type="nucleotide sequence ID" value="NC_019382.1"/>
</dbReference>
<dbReference type="InterPro" id="IPR051239">
    <property type="entry name" value="2'-dNMP_N-hydrolase"/>
</dbReference>
<dbReference type="SUPFAM" id="SSF52309">
    <property type="entry name" value="N-(deoxy)ribosyltransferase-like"/>
    <property type="match status" value="1"/>
</dbReference>
<dbReference type="GO" id="GO:0070694">
    <property type="term" value="F:5-hydroxymethyl-dUMP N-hydrolase activity"/>
    <property type="evidence" value="ECO:0007669"/>
    <property type="project" value="TreeGrafter"/>
</dbReference>
<dbReference type="GO" id="GO:0009159">
    <property type="term" value="P:deoxyribonucleoside monophosphate catabolic process"/>
    <property type="evidence" value="ECO:0007669"/>
    <property type="project" value="TreeGrafter"/>
</dbReference>